<feature type="compositionally biased region" description="Basic and acidic residues" evidence="14">
    <location>
        <begin position="235"/>
        <end position="246"/>
    </location>
</feature>
<comment type="similarity">
    <text evidence="2">Belongs to the histone deacetylase HD2 family.</text>
</comment>
<evidence type="ECO:0000256" key="12">
    <source>
        <dbReference type="ARBA" id="ARBA00023242"/>
    </source>
</evidence>
<evidence type="ECO:0000313" key="17">
    <source>
        <dbReference type="Proteomes" id="UP000004995"/>
    </source>
</evidence>
<name>K3XQT3_SETIT</name>
<dbReference type="PROSITE" id="PS00028">
    <property type="entry name" value="ZINC_FINGER_C2H2_1"/>
    <property type="match status" value="1"/>
</dbReference>
<feature type="compositionally biased region" description="Basic and acidic residues" evidence="14">
    <location>
        <begin position="319"/>
        <end position="331"/>
    </location>
</feature>
<dbReference type="FunFam" id="2.60.120.340:FF:000004">
    <property type="entry name" value="Histone deacetylase HDT1"/>
    <property type="match status" value="1"/>
</dbReference>
<dbReference type="Gramene" id="KQL08244">
    <property type="protein sequence ID" value="KQL08244"/>
    <property type="gene ID" value="SETIT_004270mg"/>
</dbReference>
<dbReference type="GO" id="GO:0008270">
    <property type="term" value="F:zinc ion binding"/>
    <property type="evidence" value="ECO:0007669"/>
    <property type="project" value="UniProtKB-KW"/>
</dbReference>
<dbReference type="OMA" id="HFCGYQT"/>
<keyword evidence="3" id="KW-0678">Repressor</keyword>
<evidence type="ECO:0000256" key="11">
    <source>
        <dbReference type="ARBA" id="ARBA00023163"/>
    </source>
</evidence>
<feature type="region of interest" description="Disordered" evidence="14">
    <location>
        <begin position="171"/>
        <end position="331"/>
    </location>
</feature>
<evidence type="ECO:0000256" key="1">
    <source>
        <dbReference type="ARBA" id="ARBA00004604"/>
    </source>
</evidence>
<evidence type="ECO:0000256" key="2">
    <source>
        <dbReference type="ARBA" id="ARBA00006673"/>
    </source>
</evidence>
<keyword evidence="7" id="KW-0378">Hydrolase</keyword>
<evidence type="ECO:0000256" key="14">
    <source>
        <dbReference type="SAM" id="MobiDB-lite"/>
    </source>
</evidence>
<evidence type="ECO:0000256" key="8">
    <source>
        <dbReference type="ARBA" id="ARBA00022833"/>
    </source>
</evidence>
<keyword evidence="8" id="KW-0862">Zinc</keyword>
<dbReference type="EMBL" id="AGNK02003430">
    <property type="status" value="NOT_ANNOTATED_CDS"/>
    <property type="molecule type" value="Genomic_DNA"/>
</dbReference>
<dbReference type="Pfam" id="PF13912">
    <property type="entry name" value="zf-C2H2_6"/>
    <property type="match status" value="1"/>
</dbReference>
<evidence type="ECO:0000256" key="13">
    <source>
        <dbReference type="PROSITE-ProRule" id="PRU00042"/>
    </source>
</evidence>
<dbReference type="HOGENOM" id="CLU_061903_0_0_1"/>
<dbReference type="InterPro" id="IPR041232">
    <property type="entry name" value="NPL"/>
</dbReference>
<evidence type="ECO:0000256" key="9">
    <source>
        <dbReference type="ARBA" id="ARBA00022853"/>
    </source>
</evidence>
<keyword evidence="12" id="KW-0539">Nucleus</keyword>
<accession>K3XQT3</accession>
<dbReference type="GO" id="GO:0016787">
    <property type="term" value="F:hydrolase activity"/>
    <property type="evidence" value="ECO:0007669"/>
    <property type="project" value="UniProtKB-KW"/>
</dbReference>
<keyword evidence="6 13" id="KW-0863">Zinc-finger</keyword>
<feature type="compositionally biased region" description="Basic and acidic residues" evidence="14">
    <location>
        <begin position="256"/>
        <end position="266"/>
    </location>
</feature>
<protein>
    <recommendedName>
        <fullName evidence="15">C2H2-type domain-containing protein</fullName>
    </recommendedName>
</protein>
<dbReference type="InterPro" id="IPR013087">
    <property type="entry name" value="Znf_C2H2_type"/>
</dbReference>
<reference evidence="16" key="2">
    <citation type="submission" date="2018-08" db="UniProtKB">
        <authorList>
            <consortium name="EnsemblPlants"/>
        </authorList>
    </citation>
    <scope>IDENTIFICATION</scope>
    <source>
        <strain evidence="16">Yugu1</strain>
    </source>
</reference>
<dbReference type="GO" id="GO:0005730">
    <property type="term" value="C:nucleolus"/>
    <property type="evidence" value="ECO:0007669"/>
    <property type="project" value="UniProtKB-SubCell"/>
</dbReference>
<proteinExistence type="inferred from homology"/>
<keyword evidence="4" id="KW-0597">Phosphoprotein</keyword>
<sequence length="331" mass="35674">QPFPNSYPPLNPKPRLGAFFLPPAPSTLGFCAAARLRFLVGAMEFWGEEVKPGAKVSCRADEGYVIHLSQAALGETKKGSENVVVSIQVDDKKLVLGTLSVDKHPQIMCDLIFEDDFEISHSSKTASVFLCGYKSPIPIFEYPFHISDEELETEDIPIKNDEIKKSGADVPVKNVKNVKQDDDEETSSGDDGFTDDSDDSEMSEDSDEETSSGADLTGDSEDETDDSEEQTPTPKKPEVVGKKRATEAVASSGKKAKVEPSGDKKGVHVSTPHPAKQASKTPAEKSGKTPATDKKSKDKSPKSGSHACKSCSKTFGSDKALESHKKAKHEA</sequence>
<keyword evidence="9" id="KW-0156">Chromatin regulator</keyword>
<evidence type="ECO:0000259" key="15">
    <source>
        <dbReference type="PROSITE" id="PS50157"/>
    </source>
</evidence>
<evidence type="ECO:0000256" key="3">
    <source>
        <dbReference type="ARBA" id="ARBA00022491"/>
    </source>
</evidence>
<dbReference type="InParanoid" id="K3XQT3"/>
<feature type="compositionally biased region" description="Acidic residues" evidence="14">
    <location>
        <begin position="218"/>
        <end position="229"/>
    </location>
</feature>
<evidence type="ECO:0000256" key="7">
    <source>
        <dbReference type="ARBA" id="ARBA00022801"/>
    </source>
</evidence>
<evidence type="ECO:0000256" key="6">
    <source>
        <dbReference type="ARBA" id="ARBA00022771"/>
    </source>
</evidence>
<feature type="compositionally biased region" description="Acidic residues" evidence="14">
    <location>
        <begin position="181"/>
        <end position="210"/>
    </location>
</feature>
<dbReference type="EnsemblPlants" id="KQL08244">
    <property type="protein sequence ID" value="KQL08244"/>
    <property type="gene ID" value="SETIT_004270mg"/>
</dbReference>
<dbReference type="AlphaFoldDB" id="K3XQT3"/>
<feature type="compositionally biased region" description="Basic and acidic residues" evidence="14">
    <location>
        <begin position="282"/>
        <end position="301"/>
    </location>
</feature>
<evidence type="ECO:0000313" key="16">
    <source>
        <dbReference type="EnsemblPlants" id="KQL08244"/>
    </source>
</evidence>
<keyword evidence="5" id="KW-0479">Metal-binding</keyword>
<feature type="domain" description="C2H2-type" evidence="15">
    <location>
        <begin position="306"/>
        <end position="331"/>
    </location>
</feature>
<organism evidence="16 17">
    <name type="scientific">Setaria italica</name>
    <name type="common">Foxtail millet</name>
    <name type="synonym">Panicum italicum</name>
    <dbReference type="NCBI Taxonomy" id="4555"/>
    <lineage>
        <taxon>Eukaryota</taxon>
        <taxon>Viridiplantae</taxon>
        <taxon>Streptophyta</taxon>
        <taxon>Embryophyta</taxon>
        <taxon>Tracheophyta</taxon>
        <taxon>Spermatophyta</taxon>
        <taxon>Magnoliopsida</taxon>
        <taxon>Liliopsida</taxon>
        <taxon>Poales</taxon>
        <taxon>Poaceae</taxon>
        <taxon>PACMAD clade</taxon>
        <taxon>Panicoideae</taxon>
        <taxon>Panicodae</taxon>
        <taxon>Paniceae</taxon>
        <taxon>Cenchrinae</taxon>
        <taxon>Setaria</taxon>
    </lineage>
</organism>
<dbReference type="Gene3D" id="2.60.120.340">
    <property type="entry name" value="Nucleoplasmin core domain"/>
    <property type="match status" value="1"/>
</dbReference>
<keyword evidence="17" id="KW-1185">Reference proteome</keyword>
<dbReference type="GO" id="GO:0006325">
    <property type="term" value="P:chromatin organization"/>
    <property type="evidence" value="ECO:0007669"/>
    <property type="project" value="UniProtKB-KW"/>
</dbReference>
<evidence type="ECO:0000256" key="5">
    <source>
        <dbReference type="ARBA" id="ARBA00022723"/>
    </source>
</evidence>
<evidence type="ECO:0000256" key="10">
    <source>
        <dbReference type="ARBA" id="ARBA00023015"/>
    </source>
</evidence>
<reference evidence="17" key="1">
    <citation type="journal article" date="2012" name="Nat. Biotechnol.">
        <title>Reference genome sequence of the model plant Setaria.</title>
        <authorList>
            <person name="Bennetzen J.L."/>
            <person name="Schmutz J."/>
            <person name="Wang H."/>
            <person name="Percifield R."/>
            <person name="Hawkins J."/>
            <person name="Pontaroli A.C."/>
            <person name="Estep M."/>
            <person name="Feng L."/>
            <person name="Vaughn J.N."/>
            <person name="Grimwood J."/>
            <person name="Jenkins J."/>
            <person name="Barry K."/>
            <person name="Lindquist E."/>
            <person name="Hellsten U."/>
            <person name="Deshpande S."/>
            <person name="Wang X."/>
            <person name="Wu X."/>
            <person name="Mitros T."/>
            <person name="Triplett J."/>
            <person name="Yang X."/>
            <person name="Ye C.Y."/>
            <person name="Mauro-Herrera M."/>
            <person name="Wang L."/>
            <person name="Li P."/>
            <person name="Sharma M."/>
            <person name="Sharma R."/>
            <person name="Ronald P.C."/>
            <person name="Panaud O."/>
            <person name="Kellogg E.A."/>
            <person name="Brutnell T.P."/>
            <person name="Doust A.N."/>
            <person name="Tuskan G.A."/>
            <person name="Rokhsar D."/>
            <person name="Devos K.M."/>
        </authorList>
    </citation>
    <scope>NUCLEOTIDE SEQUENCE [LARGE SCALE GENOMIC DNA]</scope>
    <source>
        <strain evidence="17">cv. Yugu1</strain>
    </source>
</reference>
<dbReference type="PROSITE" id="PS50157">
    <property type="entry name" value="ZINC_FINGER_C2H2_2"/>
    <property type="match status" value="1"/>
</dbReference>
<dbReference type="STRING" id="4555.K3XQT3"/>
<dbReference type="Gene3D" id="3.30.160.60">
    <property type="entry name" value="Classic Zinc Finger"/>
    <property type="match status" value="1"/>
</dbReference>
<dbReference type="Pfam" id="PF17800">
    <property type="entry name" value="NPL"/>
    <property type="match status" value="1"/>
</dbReference>
<comment type="subcellular location">
    <subcellularLocation>
        <location evidence="1">Nucleus</location>
        <location evidence="1">Nucleolus</location>
    </subcellularLocation>
</comment>
<keyword evidence="10" id="KW-0805">Transcription regulation</keyword>
<evidence type="ECO:0000256" key="4">
    <source>
        <dbReference type="ARBA" id="ARBA00022553"/>
    </source>
</evidence>
<dbReference type="eggNOG" id="ENOG502QVH6">
    <property type="taxonomic scope" value="Eukaryota"/>
</dbReference>
<keyword evidence="11" id="KW-0804">Transcription</keyword>
<dbReference type="Proteomes" id="UP000004995">
    <property type="component" value="Unassembled WGS sequence"/>
</dbReference>